<dbReference type="PROSITE" id="PS51384">
    <property type="entry name" value="FAD_FR"/>
    <property type="match status" value="1"/>
</dbReference>
<sequence>MTLKPLGLALCALSLATPLIWFPAIAQGRDAVALFSQYLGIWALIAMALAQIISTRLTPVEALFGGLDRAYVLHKWLGIGAMVAILLHDTIDAEMRGLGQETLLVEVAETAGELSLYGLLILVVITIATFIPYHLWRWTHRLMGAFFTAGAFHYLAILKPFDNGDPLGLYTGVFCILGILAFAYRLLPSHLRPSRRYDVTAVTRTGNALAIDMRPNGRGIKAQPGQFAFFQFEGEAPHPFTLSALVAPDGSLRISMARLGDATHRLHHRLQAGAKVQVEGAYGRFNRPRGAKRELWIAGGIGITPFLAWAAAKQDETPVDLVYCVRSADSAAHLEELHTLAANAPNLTLHLHESASAGRLTTEALLDKTKADPRDLHVAYCGPSALREALQKGLSKRGLSQRRFHYELFEIRTGIGLRKLAAHLQKRITERNV</sequence>
<dbReference type="PRINTS" id="PR00409">
    <property type="entry name" value="PHDIOXRDTASE"/>
</dbReference>
<comment type="cofactor">
    <cofactor evidence="1">
        <name>FAD</name>
        <dbReference type="ChEBI" id="CHEBI:57692"/>
    </cofactor>
</comment>
<feature type="transmembrane region" description="Helical" evidence="13">
    <location>
        <begin position="142"/>
        <end position="161"/>
    </location>
</feature>
<evidence type="ECO:0000256" key="5">
    <source>
        <dbReference type="ARBA" id="ARBA00022714"/>
    </source>
</evidence>
<evidence type="ECO:0000256" key="7">
    <source>
        <dbReference type="ARBA" id="ARBA00022827"/>
    </source>
</evidence>
<comment type="subcellular location">
    <subcellularLocation>
        <location evidence="2">Membrane</location>
        <topology evidence="2">Multi-pass membrane protein</topology>
    </subcellularLocation>
</comment>
<dbReference type="InterPro" id="IPR039261">
    <property type="entry name" value="FNR_nucleotide-bd"/>
</dbReference>
<gene>
    <name evidence="15" type="primary">ndoR</name>
    <name evidence="15" type="ORF">TM5383_01207</name>
</gene>
<keyword evidence="16" id="KW-1185">Reference proteome</keyword>
<keyword evidence="3" id="KW-0285">Flavoprotein</keyword>
<organism evidence="15 16">
    <name type="scientific">Thalassovita mediterranea</name>
    <dbReference type="NCBI Taxonomy" id="340021"/>
    <lineage>
        <taxon>Bacteria</taxon>
        <taxon>Pseudomonadati</taxon>
        <taxon>Pseudomonadota</taxon>
        <taxon>Alphaproteobacteria</taxon>
        <taxon>Rhodobacterales</taxon>
        <taxon>Roseobacteraceae</taxon>
        <taxon>Thalassovita</taxon>
    </lineage>
</organism>
<dbReference type="InterPro" id="IPR013130">
    <property type="entry name" value="Fe3_Rdtase_TM_dom"/>
</dbReference>
<evidence type="ECO:0000256" key="12">
    <source>
        <dbReference type="ARBA" id="ARBA00023136"/>
    </source>
</evidence>
<evidence type="ECO:0000256" key="9">
    <source>
        <dbReference type="ARBA" id="ARBA00023002"/>
    </source>
</evidence>
<dbReference type="InterPro" id="IPR050415">
    <property type="entry name" value="MRET"/>
</dbReference>
<dbReference type="InterPro" id="IPR001433">
    <property type="entry name" value="OxRdtase_FAD/NAD-bd"/>
</dbReference>
<feature type="transmembrane region" description="Helical" evidence="13">
    <location>
        <begin position="114"/>
        <end position="135"/>
    </location>
</feature>
<dbReference type="CDD" id="cd06198">
    <property type="entry name" value="FNR_like_3"/>
    <property type="match status" value="1"/>
</dbReference>
<dbReference type="Pfam" id="PF08022">
    <property type="entry name" value="FAD_binding_8"/>
    <property type="match status" value="1"/>
</dbReference>
<keyword evidence="12 13" id="KW-0472">Membrane</keyword>
<dbReference type="PANTHER" id="PTHR47354">
    <property type="entry name" value="NADH OXIDOREDUCTASE HCR"/>
    <property type="match status" value="1"/>
</dbReference>
<evidence type="ECO:0000256" key="3">
    <source>
        <dbReference type="ARBA" id="ARBA00022630"/>
    </source>
</evidence>
<accession>A0A0P1HB00</accession>
<dbReference type="SUPFAM" id="SSF52343">
    <property type="entry name" value="Ferredoxin reductase-like, C-terminal NADP-linked domain"/>
    <property type="match status" value="1"/>
</dbReference>
<dbReference type="Gene3D" id="2.40.30.10">
    <property type="entry name" value="Translation factors"/>
    <property type="match status" value="1"/>
</dbReference>
<keyword evidence="7" id="KW-0274">FAD</keyword>
<evidence type="ECO:0000256" key="8">
    <source>
        <dbReference type="ARBA" id="ARBA00022989"/>
    </source>
</evidence>
<keyword evidence="6" id="KW-0479">Metal-binding</keyword>
<dbReference type="GO" id="GO:0050660">
    <property type="term" value="F:flavin adenine dinucleotide binding"/>
    <property type="evidence" value="ECO:0007669"/>
    <property type="project" value="TreeGrafter"/>
</dbReference>
<evidence type="ECO:0000256" key="6">
    <source>
        <dbReference type="ARBA" id="ARBA00022723"/>
    </source>
</evidence>
<evidence type="ECO:0000256" key="10">
    <source>
        <dbReference type="ARBA" id="ARBA00023004"/>
    </source>
</evidence>
<evidence type="ECO:0000256" key="11">
    <source>
        <dbReference type="ARBA" id="ARBA00023014"/>
    </source>
</evidence>
<dbReference type="GO" id="GO:0016020">
    <property type="term" value="C:membrane"/>
    <property type="evidence" value="ECO:0007669"/>
    <property type="project" value="UniProtKB-SubCell"/>
</dbReference>
<dbReference type="EC" id="1.18.1.3" evidence="15"/>
<dbReference type="Pfam" id="PF01794">
    <property type="entry name" value="Ferric_reduct"/>
    <property type="match status" value="1"/>
</dbReference>
<dbReference type="EMBL" id="CYSF01000006">
    <property type="protein sequence ID" value="CUH84002.1"/>
    <property type="molecule type" value="Genomic_DNA"/>
</dbReference>
<feature type="transmembrane region" description="Helical" evidence="13">
    <location>
        <begin position="295"/>
        <end position="312"/>
    </location>
</feature>
<evidence type="ECO:0000313" key="15">
    <source>
        <dbReference type="EMBL" id="CUH84002.1"/>
    </source>
</evidence>
<dbReference type="Pfam" id="PF00175">
    <property type="entry name" value="NAD_binding_1"/>
    <property type="match status" value="1"/>
</dbReference>
<dbReference type="PANTHER" id="PTHR47354:SF8">
    <property type="entry name" value="1,2-PHENYLACETYL-COA EPOXIDASE, SUBUNIT E"/>
    <property type="match status" value="1"/>
</dbReference>
<dbReference type="InterPro" id="IPR017927">
    <property type="entry name" value="FAD-bd_FR_type"/>
</dbReference>
<keyword evidence="11" id="KW-0411">Iron-sulfur</keyword>
<dbReference type="InterPro" id="IPR017938">
    <property type="entry name" value="Riboflavin_synthase-like_b-brl"/>
</dbReference>
<feature type="transmembrane region" description="Helical" evidence="13">
    <location>
        <begin position="38"/>
        <end position="58"/>
    </location>
</feature>
<dbReference type="GO" id="GO:0008860">
    <property type="term" value="F:ferredoxin-NAD+ reductase activity"/>
    <property type="evidence" value="ECO:0007669"/>
    <property type="project" value="UniProtKB-EC"/>
</dbReference>
<evidence type="ECO:0000259" key="14">
    <source>
        <dbReference type="PROSITE" id="PS51384"/>
    </source>
</evidence>
<dbReference type="AlphaFoldDB" id="A0A0P1HB00"/>
<evidence type="ECO:0000256" key="2">
    <source>
        <dbReference type="ARBA" id="ARBA00004141"/>
    </source>
</evidence>
<keyword evidence="4 13" id="KW-0812">Transmembrane</keyword>
<keyword evidence="15" id="KW-0223">Dioxygenase</keyword>
<dbReference type="STRING" id="340021.TM5383_01207"/>
<keyword evidence="9 15" id="KW-0560">Oxidoreductase</keyword>
<dbReference type="InterPro" id="IPR013112">
    <property type="entry name" value="FAD-bd_8"/>
</dbReference>
<name>A0A0P1HB00_9RHOB</name>
<feature type="domain" description="FAD-binding FR-type" evidence="14">
    <location>
        <begin position="189"/>
        <end position="288"/>
    </location>
</feature>
<reference evidence="15 16" key="1">
    <citation type="submission" date="2015-09" db="EMBL/GenBank/DDBJ databases">
        <authorList>
            <consortium name="Swine Surveillance"/>
        </authorList>
    </citation>
    <scope>NUCLEOTIDE SEQUENCE [LARGE SCALE GENOMIC DNA]</scope>
    <source>
        <strain evidence="15 16">CECT 8383</strain>
    </source>
</reference>
<dbReference type="GO" id="GO:0046872">
    <property type="term" value="F:metal ion binding"/>
    <property type="evidence" value="ECO:0007669"/>
    <property type="project" value="UniProtKB-KW"/>
</dbReference>
<protein>
    <submittedName>
        <fullName evidence="15">Naphthalene 1,2-dioxygenase system ferredoxin--NAD(+) reductase component</fullName>
        <ecNumber evidence="15">1.18.1.3</ecNumber>
    </submittedName>
</protein>
<dbReference type="GO" id="GO:0051213">
    <property type="term" value="F:dioxygenase activity"/>
    <property type="evidence" value="ECO:0007669"/>
    <property type="project" value="UniProtKB-KW"/>
</dbReference>
<keyword evidence="10" id="KW-0408">Iron</keyword>
<evidence type="ECO:0000256" key="4">
    <source>
        <dbReference type="ARBA" id="ARBA00022692"/>
    </source>
</evidence>
<feature type="transmembrane region" description="Helical" evidence="13">
    <location>
        <begin position="167"/>
        <end position="187"/>
    </location>
</feature>
<dbReference type="GO" id="GO:0051537">
    <property type="term" value="F:2 iron, 2 sulfur cluster binding"/>
    <property type="evidence" value="ECO:0007669"/>
    <property type="project" value="UniProtKB-KW"/>
</dbReference>
<proteinExistence type="predicted"/>
<keyword evidence="5" id="KW-0001">2Fe-2S</keyword>
<dbReference type="RefSeq" id="WP_424203469.1">
    <property type="nucleotide sequence ID" value="NZ_JBMYKQ010000041.1"/>
</dbReference>
<keyword evidence="8 13" id="KW-1133">Transmembrane helix</keyword>
<dbReference type="Gene3D" id="3.40.50.80">
    <property type="entry name" value="Nucleotide-binding domain of ferredoxin-NADP reductase (FNR) module"/>
    <property type="match status" value="1"/>
</dbReference>
<dbReference type="SUPFAM" id="SSF63380">
    <property type="entry name" value="Riboflavin synthase domain-like"/>
    <property type="match status" value="1"/>
</dbReference>
<evidence type="ECO:0000256" key="13">
    <source>
        <dbReference type="SAM" id="Phobius"/>
    </source>
</evidence>
<evidence type="ECO:0000313" key="16">
    <source>
        <dbReference type="Proteomes" id="UP000051681"/>
    </source>
</evidence>
<dbReference type="Proteomes" id="UP000051681">
    <property type="component" value="Unassembled WGS sequence"/>
</dbReference>
<evidence type="ECO:0000256" key="1">
    <source>
        <dbReference type="ARBA" id="ARBA00001974"/>
    </source>
</evidence>